<comment type="caution">
    <text evidence="1">The sequence shown here is derived from an EMBL/GenBank/DDBJ whole genome shotgun (WGS) entry which is preliminary data.</text>
</comment>
<accession>A0ABS4XGX8</accession>
<organism evidence="1 2">
    <name type="scientific">Paeniglutamicibacter kerguelensis</name>
    <dbReference type="NCBI Taxonomy" id="254788"/>
    <lineage>
        <taxon>Bacteria</taxon>
        <taxon>Bacillati</taxon>
        <taxon>Actinomycetota</taxon>
        <taxon>Actinomycetes</taxon>
        <taxon>Micrococcales</taxon>
        <taxon>Micrococcaceae</taxon>
        <taxon>Paeniglutamicibacter</taxon>
    </lineage>
</organism>
<reference evidence="1 2" key="1">
    <citation type="submission" date="2021-03" db="EMBL/GenBank/DDBJ databases">
        <title>Sequencing the genomes of 1000 actinobacteria strains.</title>
        <authorList>
            <person name="Klenk H.-P."/>
        </authorList>
    </citation>
    <scope>NUCLEOTIDE SEQUENCE [LARGE SCALE GENOMIC DNA]</scope>
    <source>
        <strain evidence="1 2">DSM 15797</strain>
    </source>
</reference>
<protein>
    <submittedName>
        <fullName evidence="1">Uncharacterized protein</fullName>
    </submittedName>
</protein>
<keyword evidence="2" id="KW-1185">Reference proteome</keyword>
<sequence length="78" mass="8279">MRECVSALGVCSRRILASVEVAEASVLRVLPYDLEADGLAAMTTLKPAELGRAADRVGDSQCAGGFLEFDRPNQPWAG</sequence>
<dbReference type="Proteomes" id="UP001296993">
    <property type="component" value="Unassembled WGS sequence"/>
</dbReference>
<gene>
    <name evidence="1" type="ORF">JOF47_003238</name>
</gene>
<name>A0ABS4XGX8_9MICC</name>
<evidence type="ECO:0000313" key="2">
    <source>
        <dbReference type="Proteomes" id="UP001296993"/>
    </source>
</evidence>
<proteinExistence type="predicted"/>
<dbReference type="RefSeq" id="WP_210000177.1">
    <property type="nucleotide sequence ID" value="NZ_BAAAJY010000001.1"/>
</dbReference>
<evidence type="ECO:0000313" key="1">
    <source>
        <dbReference type="EMBL" id="MBP2387727.1"/>
    </source>
</evidence>
<dbReference type="EMBL" id="JAGIOF010000001">
    <property type="protein sequence ID" value="MBP2387727.1"/>
    <property type="molecule type" value="Genomic_DNA"/>
</dbReference>